<proteinExistence type="predicted"/>
<evidence type="ECO:0000313" key="5">
    <source>
        <dbReference type="Proteomes" id="UP000192491"/>
    </source>
</evidence>
<reference evidence="4 5" key="1">
    <citation type="submission" date="2017-01" db="EMBL/GenBank/DDBJ databases">
        <title>Novel large sulfur bacteria in the metagenomes of groundwater-fed chemosynthetic microbial mats in the Lake Huron basin.</title>
        <authorList>
            <person name="Sharrar A.M."/>
            <person name="Flood B.E."/>
            <person name="Bailey J.V."/>
            <person name="Jones D.S."/>
            <person name="Biddanda B."/>
            <person name="Ruberg S.A."/>
            <person name="Marcus D.N."/>
            <person name="Dick G.J."/>
        </authorList>
    </citation>
    <scope>NUCLEOTIDE SEQUENCE [LARGE SCALE GENOMIC DNA]</scope>
    <source>
        <strain evidence="4">A8</strain>
    </source>
</reference>
<feature type="domain" description="Glycosyl transferase family 51" evidence="3">
    <location>
        <begin position="54"/>
        <end position="205"/>
    </location>
</feature>
<evidence type="ECO:0000259" key="3">
    <source>
        <dbReference type="Pfam" id="PF00912"/>
    </source>
</evidence>
<gene>
    <name evidence="4" type="ORF">BWK73_03660</name>
</gene>
<dbReference type="EMBL" id="MTEJ01000004">
    <property type="protein sequence ID" value="OQX16504.1"/>
    <property type="molecule type" value="Genomic_DNA"/>
</dbReference>
<dbReference type="GO" id="GO:0009252">
    <property type="term" value="P:peptidoglycan biosynthetic process"/>
    <property type="evidence" value="ECO:0007669"/>
    <property type="project" value="TreeGrafter"/>
</dbReference>
<dbReference type="Pfam" id="PF00912">
    <property type="entry name" value="Transgly"/>
    <property type="match status" value="1"/>
</dbReference>
<comment type="caution">
    <text evidence="4">The sequence shown here is derived from an EMBL/GenBank/DDBJ whole genome shotgun (WGS) entry which is preliminary data.</text>
</comment>
<keyword evidence="2 4" id="KW-0808">Transferase</keyword>
<dbReference type="InterPro" id="IPR036950">
    <property type="entry name" value="PBP_transglycosylase"/>
</dbReference>
<dbReference type="SUPFAM" id="SSF53955">
    <property type="entry name" value="Lysozyme-like"/>
    <property type="match status" value="1"/>
</dbReference>
<dbReference type="Proteomes" id="UP000192491">
    <property type="component" value="Unassembled WGS sequence"/>
</dbReference>
<sequence length="250" mass="27309">MPNNRSGKYRLARLMRTILLALALGLAAVTVYYANGVRIARQQTPDLISEALNRYGTELTLADLSPARKAMVLAIEDPTFLHHRGVDLTTPGAGMTTITQGLVKRLYFPDGFRPGIAKIRQTLIAQYALDALSTKDQQLLLFLNVSYLGNANGKPIDGFANAARHYFGKEFAALTDDEFLALLAMLISPNTLQPGTAAHAERMQRLHAYLVGDIQAASLLDVEYNGKQRGTPAEEALMALLRLVTEANPT</sequence>
<evidence type="ECO:0000256" key="1">
    <source>
        <dbReference type="ARBA" id="ARBA00004752"/>
    </source>
</evidence>
<dbReference type="InterPro" id="IPR001264">
    <property type="entry name" value="Glyco_trans_51"/>
</dbReference>
<dbReference type="Gene3D" id="1.10.3810.10">
    <property type="entry name" value="Biosynthetic peptidoglycan transglycosylase-like"/>
    <property type="match status" value="1"/>
</dbReference>
<evidence type="ECO:0000313" key="4">
    <source>
        <dbReference type="EMBL" id="OQX16504.1"/>
    </source>
</evidence>
<dbReference type="GO" id="GO:0030288">
    <property type="term" value="C:outer membrane-bounded periplasmic space"/>
    <property type="evidence" value="ECO:0007669"/>
    <property type="project" value="TreeGrafter"/>
</dbReference>
<protein>
    <submittedName>
        <fullName evidence="4">Glycosyl transferase family 51</fullName>
    </submittedName>
</protein>
<dbReference type="AlphaFoldDB" id="A0A1Y1QY51"/>
<dbReference type="PANTHER" id="PTHR32282:SF33">
    <property type="entry name" value="PEPTIDOGLYCAN GLYCOSYLTRANSFERASE"/>
    <property type="match status" value="1"/>
</dbReference>
<dbReference type="InterPro" id="IPR023346">
    <property type="entry name" value="Lysozyme-like_dom_sf"/>
</dbReference>
<dbReference type="InterPro" id="IPR050396">
    <property type="entry name" value="Glycosyltr_51/Transpeptidase"/>
</dbReference>
<name>A0A1Y1QY51_9GAMM</name>
<comment type="pathway">
    <text evidence="1">Cell wall biogenesis; peptidoglycan biosynthesis.</text>
</comment>
<accession>A0A1Y1QY51</accession>
<organism evidence="4 5">
    <name type="scientific">Thiothrix lacustris</name>
    <dbReference type="NCBI Taxonomy" id="525917"/>
    <lineage>
        <taxon>Bacteria</taxon>
        <taxon>Pseudomonadati</taxon>
        <taxon>Pseudomonadota</taxon>
        <taxon>Gammaproteobacteria</taxon>
        <taxon>Thiotrichales</taxon>
        <taxon>Thiotrichaceae</taxon>
        <taxon>Thiothrix</taxon>
    </lineage>
</organism>
<evidence type="ECO:0000256" key="2">
    <source>
        <dbReference type="ARBA" id="ARBA00022679"/>
    </source>
</evidence>
<dbReference type="GO" id="GO:0008955">
    <property type="term" value="F:peptidoglycan glycosyltransferase activity"/>
    <property type="evidence" value="ECO:0007669"/>
    <property type="project" value="TreeGrafter"/>
</dbReference>
<dbReference type="PANTHER" id="PTHR32282">
    <property type="entry name" value="BINDING PROTEIN TRANSPEPTIDASE, PUTATIVE-RELATED"/>
    <property type="match status" value="1"/>
</dbReference>